<evidence type="ECO:0000313" key="6">
    <source>
        <dbReference type="Proteomes" id="UP000799437"/>
    </source>
</evidence>
<reference evidence="5" key="1">
    <citation type="journal article" date="2020" name="Stud. Mycol.">
        <title>101 Dothideomycetes genomes: a test case for predicting lifestyles and emergence of pathogens.</title>
        <authorList>
            <person name="Haridas S."/>
            <person name="Albert R."/>
            <person name="Binder M."/>
            <person name="Bloem J."/>
            <person name="Labutti K."/>
            <person name="Salamov A."/>
            <person name="Andreopoulos B."/>
            <person name="Baker S."/>
            <person name="Barry K."/>
            <person name="Bills G."/>
            <person name="Bluhm B."/>
            <person name="Cannon C."/>
            <person name="Castanera R."/>
            <person name="Culley D."/>
            <person name="Daum C."/>
            <person name="Ezra D."/>
            <person name="Gonzalez J."/>
            <person name="Henrissat B."/>
            <person name="Kuo A."/>
            <person name="Liang C."/>
            <person name="Lipzen A."/>
            <person name="Lutzoni F."/>
            <person name="Magnuson J."/>
            <person name="Mondo S."/>
            <person name="Nolan M."/>
            <person name="Ohm R."/>
            <person name="Pangilinan J."/>
            <person name="Park H.-J."/>
            <person name="Ramirez L."/>
            <person name="Alfaro M."/>
            <person name="Sun H."/>
            <person name="Tritt A."/>
            <person name="Yoshinaga Y."/>
            <person name="Zwiers L.-H."/>
            <person name="Turgeon B."/>
            <person name="Goodwin S."/>
            <person name="Spatafora J."/>
            <person name="Crous P."/>
            <person name="Grigoriev I."/>
        </authorList>
    </citation>
    <scope>NUCLEOTIDE SEQUENCE</scope>
    <source>
        <strain evidence="5">CBS 121739</strain>
    </source>
</reference>
<evidence type="ECO:0000313" key="5">
    <source>
        <dbReference type="EMBL" id="KAF2753499.1"/>
    </source>
</evidence>
<name>A0A6A6VUC6_9PEZI</name>
<sequence length="280" mass="28650">MRSFAVAAFAAVAVALPQGVTEIIEPSGTAPEGCQPTYAGSFNLGVVQVAGDVQKRQLAGTLTVTLADGVLKDQAGRQAYIASNYQFQFDAPPQAGALSTAGYSVCGNQSLALGGTTVFWQCDSGNLINLYDRDWAPQCEPIHLQAQRPAGAPAPGETVINTIVSQIPDGQPQPAPVTQIGDGQPQAPTGPIPVITQISDGQPQAPSAPVITQISDGQPQAPAAPAITQISDGQPQAPPAPVITQISDGQPQAPVITQISDGQPQAPSAPVITQISVVML</sequence>
<dbReference type="InterPro" id="IPR051153">
    <property type="entry name" value="Yeast_CWMannoprotein_PIR"/>
</dbReference>
<dbReference type="PANTHER" id="PTHR47254:SF2">
    <property type="entry name" value="COVALENTLY-LINKED CELL WALL PROTEIN"/>
    <property type="match status" value="1"/>
</dbReference>
<keyword evidence="1 3" id="KW-0732">Signal</keyword>
<dbReference type="InterPro" id="IPR000420">
    <property type="entry name" value="Yeast_PIR_rpt"/>
</dbReference>
<dbReference type="Pfam" id="PF22799">
    <property type="entry name" value="PIR1-like_C"/>
    <property type="match status" value="1"/>
</dbReference>
<dbReference type="Proteomes" id="UP000799437">
    <property type="component" value="Unassembled WGS sequence"/>
</dbReference>
<evidence type="ECO:0000256" key="3">
    <source>
        <dbReference type="SAM" id="SignalP"/>
    </source>
</evidence>
<gene>
    <name evidence="5" type="ORF">EJ05DRAFT_219431</name>
</gene>
<dbReference type="GO" id="GO:0031505">
    <property type="term" value="P:fungal-type cell wall organization"/>
    <property type="evidence" value="ECO:0007669"/>
    <property type="project" value="TreeGrafter"/>
</dbReference>
<dbReference type="GeneID" id="54480937"/>
<dbReference type="Pfam" id="PF00399">
    <property type="entry name" value="PIR"/>
    <property type="match status" value="3"/>
</dbReference>
<evidence type="ECO:0000256" key="1">
    <source>
        <dbReference type="ARBA" id="ARBA00022729"/>
    </source>
</evidence>
<feature type="signal peptide" evidence="3">
    <location>
        <begin position="1"/>
        <end position="15"/>
    </location>
</feature>
<evidence type="ECO:0000256" key="2">
    <source>
        <dbReference type="ARBA" id="ARBA00022737"/>
    </source>
</evidence>
<feature type="chain" id="PRO_5025391513" description="Cell wall mannoprotein PIR1-like C-terminal domain-containing protein" evidence="3">
    <location>
        <begin position="16"/>
        <end position="280"/>
    </location>
</feature>
<organism evidence="5 6">
    <name type="scientific">Pseudovirgaria hyperparasitica</name>
    <dbReference type="NCBI Taxonomy" id="470096"/>
    <lineage>
        <taxon>Eukaryota</taxon>
        <taxon>Fungi</taxon>
        <taxon>Dikarya</taxon>
        <taxon>Ascomycota</taxon>
        <taxon>Pezizomycotina</taxon>
        <taxon>Dothideomycetes</taxon>
        <taxon>Dothideomycetes incertae sedis</taxon>
        <taxon>Acrospermales</taxon>
        <taxon>Acrospermaceae</taxon>
        <taxon>Pseudovirgaria</taxon>
    </lineage>
</organism>
<dbReference type="EMBL" id="ML996584">
    <property type="protein sequence ID" value="KAF2753499.1"/>
    <property type="molecule type" value="Genomic_DNA"/>
</dbReference>
<keyword evidence="2" id="KW-0677">Repeat</keyword>
<accession>A0A6A6VUC6</accession>
<keyword evidence="6" id="KW-1185">Reference proteome</keyword>
<feature type="domain" description="Cell wall mannoprotein PIR1-like C-terminal" evidence="4">
    <location>
        <begin position="69"/>
        <end position="142"/>
    </location>
</feature>
<dbReference type="PANTHER" id="PTHR47254">
    <property type="entry name" value="CELL WALL MANNOPROTEIN CIS3-RELATED"/>
    <property type="match status" value="1"/>
</dbReference>
<dbReference type="GO" id="GO:0005199">
    <property type="term" value="F:structural constituent of cell wall"/>
    <property type="evidence" value="ECO:0007669"/>
    <property type="project" value="InterPro"/>
</dbReference>
<dbReference type="RefSeq" id="XP_033595950.1">
    <property type="nucleotide sequence ID" value="XM_033739883.1"/>
</dbReference>
<proteinExistence type="predicted"/>
<dbReference type="AlphaFoldDB" id="A0A6A6VUC6"/>
<dbReference type="GO" id="GO:0009277">
    <property type="term" value="C:fungal-type cell wall"/>
    <property type="evidence" value="ECO:0007669"/>
    <property type="project" value="TreeGrafter"/>
</dbReference>
<evidence type="ECO:0000259" key="4">
    <source>
        <dbReference type="Pfam" id="PF22799"/>
    </source>
</evidence>
<dbReference type="InterPro" id="IPR054508">
    <property type="entry name" value="PIR1-like_C"/>
</dbReference>
<protein>
    <recommendedName>
        <fullName evidence="4">Cell wall mannoprotein PIR1-like C-terminal domain-containing protein</fullName>
    </recommendedName>
</protein>
<dbReference type="OrthoDB" id="5415592at2759"/>